<evidence type="ECO:0000256" key="1">
    <source>
        <dbReference type="SAM" id="MobiDB-lite"/>
    </source>
</evidence>
<feature type="region of interest" description="Disordered" evidence="1">
    <location>
        <begin position="110"/>
        <end position="145"/>
    </location>
</feature>
<dbReference type="EMBL" id="JBHMCY010000045">
    <property type="protein sequence ID" value="MFB9465375.1"/>
    <property type="molecule type" value="Genomic_DNA"/>
</dbReference>
<organism evidence="2 3">
    <name type="scientific">Streptomyces cinereospinus</name>
    <dbReference type="NCBI Taxonomy" id="285561"/>
    <lineage>
        <taxon>Bacteria</taxon>
        <taxon>Bacillati</taxon>
        <taxon>Actinomycetota</taxon>
        <taxon>Actinomycetes</taxon>
        <taxon>Kitasatosporales</taxon>
        <taxon>Streptomycetaceae</taxon>
        <taxon>Streptomyces</taxon>
    </lineage>
</organism>
<comment type="caution">
    <text evidence="2">The sequence shown here is derived from an EMBL/GenBank/DDBJ whole genome shotgun (WGS) entry which is preliminary data.</text>
</comment>
<dbReference type="PANTHER" id="PTHR38567:SF1">
    <property type="entry name" value="DUF4291 DOMAIN-CONTAINING PROTEIN"/>
    <property type="match status" value="1"/>
</dbReference>
<name>A0ABV5N514_9ACTN</name>
<reference evidence="2 3" key="1">
    <citation type="submission" date="2024-09" db="EMBL/GenBank/DDBJ databases">
        <authorList>
            <person name="Sun Q."/>
            <person name="Mori K."/>
        </authorList>
    </citation>
    <scope>NUCLEOTIDE SEQUENCE [LARGE SCALE GENOMIC DNA]</scope>
    <source>
        <strain evidence="2 3">JCM 6917</strain>
    </source>
</reference>
<sequence length="145" mass="15849">MSPSSRRTSGRCGTRLLAAPVVPAPEPWQPVVRLSHYAPGPYADRDVWRERLRTAPARGQWDPERGLRLAPLPHRSLQPGVAREAAARCADEWIVGIEDVTPPAREIHGLVRAGGPTRAREPLPGRRPYPLDDDALTHLIPGGSA</sequence>
<proteinExistence type="predicted"/>
<dbReference type="RefSeq" id="WP_381348205.1">
    <property type="nucleotide sequence ID" value="NZ_JBHMCY010000045.1"/>
</dbReference>
<evidence type="ECO:0000313" key="3">
    <source>
        <dbReference type="Proteomes" id="UP001589709"/>
    </source>
</evidence>
<evidence type="ECO:0000313" key="2">
    <source>
        <dbReference type="EMBL" id="MFB9465375.1"/>
    </source>
</evidence>
<protein>
    <submittedName>
        <fullName evidence="2">DUF4291 family protein</fullName>
    </submittedName>
</protein>
<dbReference type="Proteomes" id="UP001589709">
    <property type="component" value="Unassembled WGS sequence"/>
</dbReference>
<dbReference type="InterPro" id="IPR025633">
    <property type="entry name" value="DUF4291"/>
</dbReference>
<accession>A0ABV5N514</accession>
<dbReference type="Pfam" id="PF14124">
    <property type="entry name" value="DUF4291"/>
    <property type="match status" value="1"/>
</dbReference>
<gene>
    <name evidence="2" type="ORF">ACFF45_22325</name>
</gene>
<keyword evidence="3" id="KW-1185">Reference proteome</keyword>
<dbReference type="PANTHER" id="PTHR38567">
    <property type="entry name" value="DUF4291 DOMAIN-CONTAINING PROTEIN"/>
    <property type="match status" value="1"/>
</dbReference>